<proteinExistence type="predicted"/>
<evidence type="ECO:0000259" key="4">
    <source>
        <dbReference type="PROSITE" id="PS50995"/>
    </source>
</evidence>
<organism evidence="5 6">
    <name type="scientific">Candidatus Flavonifractor merdipullorum</name>
    <dbReference type="NCBI Taxonomy" id="2838590"/>
    <lineage>
        <taxon>Bacteria</taxon>
        <taxon>Bacillati</taxon>
        <taxon>Bacillota</taxon>
        <taxon>Clostridia</taxon>
        <taxon>Eubacteriales</taxon>
        <taxon>Oscillospiraceae</taxon>
        <taxon>Flavonifractor</taxon>
    </lineage>
</organism>
<name>A0A9D1UN50_9FIRM</name>
<evidence type="ECO:0000256" key="1">
    <source>
        <dbReference type="ARBA" id="ARBA00023015"/>
    </source>
</evidence>
<dbReference type="Proteomes" id="UP000824192">
    <property type="component" value="Unassembled WGS sequence"/>
</dbReference>
<accession>A0A9D1UN50</accession>
<dbReference type="GO" id="GO:0003677">
    <property type="term" value="F:DNA binding"/>
    <property type="evidence" value="ECO:0007669"/>
    <property type="project" value="UniProtKB-KW"/>
</dbReference>
<dbReference type="PANTHER" id="PTHR42756">
    <property type="entry name" value="TRANSCRIPTIONAL REGULATOR, MARR"/>
    <property type="match status" value="1"/>
</dbReference>
<evidence type="ECO:0000256" key="2">
    <source>
        <dbReference type="ARBA" id="ARBA00023125"/>
    </source>
</evidence>
<dbReference type="InterPro" id="IPR000835">
    <property type="entry name" value="HTH_MarR-typ"/>
</dbReference>
<dbReference type="InterPro" id="IPR036390">
    <property type="entry name" value="WH_DNA-bd_sf"/>
</dbReference>
<sequence length="150" mass="17221">MNHRDLHYLLLLGHQRTTKRIAAQTRKEGLMPGQPKILEFLLEHDQCNQKEIALGCALDKSTVTSLLGRMAEEDLVVRVTSEGDRRLSLVGLTEKGRKYAVRVRDICAAVDEYAWRDIAPEDRETFLRVFRQLLDNLEESSVRKESAETQ</sequence>
<reference evidence="5" key="2">
    <citation type="submission" date="2021-04" db="EMBL/GenBank/DDBJ databases">
        <authorList>
            <person name="Gilroy R."/>
        </authorList>
    </citation>
    <scope>NUCLEOTIDE SEQUENCE</scope>
    <source>
        <strain evidence="5">ChiGjej6B6-1540</strain>
    </source>
</reference>
<dbReference type="InterPro" id="IPR036388">
    <property type="entry name" value="WH-like_DNA-bd_sf"/>
</dbReference>
<dbReference type="Gene3D" id="1.10.10.10">
    <property type="entry name" value="Winged helix-like DNA-binding domain superfamily/Winged helix DNA-binding domain"/>
    <property type="match status" value="1"/>
</dbReference>
<keyword evidence="1" id="KW-0805">Transcription regulation</keyword>
<dbReference type="PRINTS" id="PR00598">
    <property type="entry name" value="HTHMARR"/>
</dbReference>
<reference evidence="5" key="1">
    <citation type="journal article" date="2021" name="PeerJ">
        <title>Extensive microbial diversity within the chicken gut microbiome revealed by metagenomics and culture.</title>
        <authorList>
            <person name="Gilroy R."/>
            <person name="Ravi A."/>
            <person name="Getino M."/>
            <person name="Pursley I."/>
            <person name="Horton D.L."/>
            <person name="Alikhan N.F."/>
            <person name="Baker D."/>
            <person name="Gharbi K."/>
            <person name="Hall N."/>
            <person name="Watson M."/>
            <person name="Adriaenssens E.M."/>
            <person name="Foster-Nyarko E."/>
            <person name="Jarju S."/>
            <person name="Secka A."/>
            <person name="Antonio M."/>
            <person name="Oren A."/>
            <person name="Chaudhuri R.R."/>
            <person name="La Ragione R."/>
            <person name="Hildebrand F."/>
            <person name="Pallen M.J."/>
        </authorList>
    </citation>
    <scope>NUCLEOTIDE SEQUENCE</scope>
    <source>
        <strain evidence="5">ChiGjej6B6-1540</strain>
    </source>
</reference>
<dbReference type="PROSITE" id="PS01117">
    <property type="entry name" value="HTH_MARR_1"/>
    <property type="match status" value="1"/>
</dbReference>
<comment type="caution">
    <text evidence="5">The sequence shown here is derived from an EMBL/GenBank/DDBJ whole genome shotgun (WGS) entry which is preliminary data.</text>
</comment>
<evidence type="ECO:0000313" key="5">
    <source>
        <dbReference type="EMBL" id="HIW93867.1"/>
    </source>
</evidence>
<gene>
    <name evidence="5" type="ORF">H9868_04920</name>
</gene>
<dbReference type="SUPFAM" id="SSF46785">
    <property type="entry name" value="Winged helix' DNA-binding domain"/>
    <property type="match status" value="1"/>
</dbReference>
<dbReference type="GO" id="GO:0003700">
    <property type="term" value="F:DNA-binding transcription factor activity"/>
    <property type="evidence" value="ECO:0007669"/>
    <property type="project" value="InterPro"/>
</dbReference>
<dbReference type="SMART" id="SM00347">
    <property type="entry name" value="HTH_MARR"/>
    <property type="match status" value="1"/>
</dbReference>
<keyword evidence="3" id="KW-0804">Transcription</keyword>
<dbReference type="PROSITE" id="PS50995">
    <property type="entry name" value="HTH_MARR_2"/>
    <property type="match status" value="1"/>
</dbReference>
<feature type="domain" description="HTH marR-type" evidence="4">
    <location>
        <begin position="3"/>
        <end position="135"/>
    </location>
</feature>
<dbReference type="EMBL" id="DXGA01000104">
    <property type="protein sequence ID" value="HIW93867.1"/>
    <property type="molecule type" value="Genomic_DNA"/>
</dbReference>
<evidence type="ECO:0000256" key="3">
    <source>
        <dbReference type="ARBA" id="ARBA00023163"/>
    </source>
</evidence>
<dbReference type="AlphaFoldDB" id="A0A9D1UN50"/>
<evidence type="ECO:0000313" key="6">
    <source>
        <dbReference type="Proteomes" id="UP000824192"/>
    </source>
</evidence>
<dbReference type="PANTHER" id="PTHR42756:SF1">
    <property type="entry name" value="TRANSCRIPTIONAL REPRESSOR OF EMRAB OPERON"/>
    <property type="match status" value="1"/>
</dbReference>
<dbReference type="Pfam" id="PF12802">
    <property type="entry name" value="MarR_2"/>
    <property type="match status" value="1"/>
</dbReference>
<keyword evidence="2" id="KW-0238">DNA-binding</keyword>
<dbReference type="InterPro" id="IPR023187">
    <property type="entry name" value="Tscrpt_reg_MarR-type_CS"/>
</dbReference>
<protein>
    <submittedName>
        <fullName evidence="5">MarR family transcriptional regulator</fullName>
    </submittedName>
</protein>